<dbReference type="InterPro" id="IPR013096">
    <property type="entry name" value="Cupin_2"/>
</dbReference>
<sequence>MERKDFLKSTAIGIGALPIVPMLNACKSELKKSSTNEPSKQEVTKLQKPKIVKQNEGNKLNVLGDNQNIKLTGEDTNGQYTLIEQNNEPGIGIPPHIHENEDEVFQVLFGQVEMSVGNKTTTLKAGDLIFCPKGIPHSWRVVGEEKARAMLSIFPAGLEGMFSELAELPAGPPDMEKVTTICGKYKLKFV</sequence>
<keyword evidence="3" id="KW-1185">Reference proteome</keyword>
<dbReference type="SUPFAM" id="SSF51182">
    <property type="entry name" value="RmlC-like cupins"/>
    <property type="match status" value="1"/>
</dbReference>
<dbReference type="InterPro" id="IPR014710">
    <property type="entry name" value="RmlC-like_jellyroll"/>
</dbReference>
<accession>A0AAE3JQH1</accession>
<dbReference type="Gene3D" id="2.60.120.10">
    <property type="entry name" value="Jelly Rolls"/>
    <property type="match status" value="1"/>
</dbReference>
<proteinExistence type="predicted"/>
<evidence type="ECO:0000259" key="1">
    <source>
        <dbReference type="Pfam" id="PF07883"/>
    </source>
</evidence>
<dbReference type="Proteomes" id="UP001199795">
    <property type="component" value="Unassembled WGS sequence"/>
</dbReference>
<reference evidence="2" key="1">
    <citation type="submission" date="2022-01" db="EMBL/GenBank/DDBJ databases">
        <title>Draft genome sequence of Sabulilitoribacter arenilitoris KCTC 52401.</title>
        <authorList>
            <person name="Oh J.-S."/>
        </authorList>
    </citation>
    <scope>NUCLEOTIDE SEQUENCE</scope>
    <source>
        <strain evidence="2">HMF6543</strain>
    </source>
</reference>
<dbReference type="InterPro" id="IPR053146">
    <property type="entry name" value="QDO-like"/>
</dbReference>
<evidence type="ECO:0000313" key="3">
    <source>
        <dbReference type="Proteomes" id="UP001199795"/>
    </source>
</evidence>
<gene>
    <name evidence="2" type="ORF">L3X37_12625</name>
</gene>
<dbReference type="AlphaFoldDB" id="A0AAE3JQH1"/>
<dbReference type="EMBL" id="JAKKDU010000016">
    <property type="protein sequence ID" value="MCF7569200.1"/>
    <property type="molecule type" value="Genomic_DNA"/>
</dbReference>
<dbReference type="PANTHER" id="PTHR36440:SF1">
    <property type="entry name" value="PUTATIVE (AFU_ORTHOLOGUE AFUA_8G07350)-RELATED"/>
    <property type="match status" value="1"/>
</dbReference>
<comment type="caution">
    <text evidence="2">The sequence shown here is derived from an EMBL/GenBank/DDBJ whole genome shotgun (WGS) entry which is preliminary data.</text>
</comment>
<name>A0AAE3JQH1_9FLAO</name>
<dbReference type="InterPro" id="IPR011051">
    <property type="entry name" value="RmlC_Cupin_sf"/>
</dbReference>
<dbReference type="Pfam" id="PF07883">
    <property type="entry name" value="Cupin_2"/>
    <property type="match status" value="1"/>
</dbReference>
<feature type="domain" description="Cupin type-2" evidence="1">
    <location>
        <begin position="88"/>
        <end position="152"/>
    </location>
</feature>
<dbReference type="RefSeq" id="WP_237240534.1">
    <property type="nucleotide sequence ID" value="NZ_JAKKDU010000016.1"/>
</dbReference>
<organism evidence="2 3">
    <name type="scientific">Wocania arenilitoris</name>
    <dbReference type="NCBI Taxonomy" id="2044858"/>
    <lineage>
        <taxon>Bacteria</taxon>
        <taxon>Pseudomonadati</taxon>
        <taxon>Bacteroidota</taxon>
        <taxon>Flavobacteriia</taxon>
        <taxon>Flavobacteriales</taxon>
        <taxon>Flavobacteriaceae</taxon>
        <taxon>Wocania</taxon>
    </lineage>
</organism>
<protein>
    <submittedName>
        <fullName evidence="2">Cupin domain-containing protein</fullName>
    </submittedName>
</protein>
<dbReference type="PANTHER" id="PTHR36440">
    <property type="entry name" value="PUTATIVE (AFU_ORTHOLOGUE AFUA_8G07350)-RELATED"/>
    <property type="match status" value="1"/>
</dbReference>
<evidence type="ECO:0000313" key="2">
    <source>
        <dbReference type="EMBL" id="MCF7569200.1"/>
    </source>
</evidence>